<dbReference type="AlphaFoldDB" id="A0ABD3C0P5"/>
<organism evidence="10 11">
    <name type="scientific">Castilleja foliolosa</name>
    <dbReference type="NCBI Taxonomy" id="1961234"/>
    <lineage>
        <taxon>Eukaryota</taxon>
        <taxon>Viridiplantae</taxon>
        <taxon>Streptophyta</taxon>
        <taxon>Embryophyta</taxon>
        <taxon>Tracheophyta</taxon>
        <taxon>Spermatophyta</taxon>
        <taxon>Magnoliopsida</taxon>
        <taxon>eudicotyledons</taxon>
        <taxon>Gunneridae</taxon>
        <taxon>Pentapetalae</taxon>
        <taxon>asterids</taxon>
        <taxon>lamiids</taxon>
        <taxon>Lamiales</taxon>
        <taxon>Orobanchaceae</taxon>
        <taxon>Pedicularideae</taxon>
        <taxon>Castillejinae</taxon>
        <taxon>Castilleja</taxon>
    </lineage>
</organism>
<dbReference type="GO" id="GO:0006281">
    <property type="term" value="P:DNA repair"/>
    <property type="evidence" value="ECO:0007669"/>
    <property type="project" value="UniProtKB-KW"/>
</dbReference>
<dbReference type="Pfam" id="PF20168">
    <property type="entry name" value="PDS5"/>
    <property type="match status" value="1"/>
</dbReference>
<evidence type="ECO:0000256" key="4">
    <source>
        <dbReference type="ARBA" id="ARBA00022776"/>
    </source>
</evidence>
<gene>
    <name evidence="10" type="ORF">CASFOL_032176</name>
</gene>
<evidence type="ECO:0000256" key="6">
    <source>
        <dbReference type="ARBA" id="ARBA00023242"/>
    </source>
</evidence>
<evidence type="ECO:0000256" key="7">
    <source>
        <dbReference type="ARBA" id="ARBA00023306"/>
    </source>
</evidence>
<feature type="compositionally biased region" description="Basic and acidic residues" evidence="8">
    <location>
        <begin position="406"/>
        <end position="416"/>
    </location>
</feature>
<dbReference type="GO" id="GO:0051301">
    <property type="term" value="P:cell division"/>
    <property type="evidence" value="ECO:0007669"/>
    <property type="project" value="UniProtKB-KW"/>
</dbReference>
<sequence>MASSSSEEGNVVAPNAEVFDELKKLVIEYGNEFLKPSGSTDELLKKLDNLDHVLSQISEDHKVQFEEGIKPSKDALIANEYIRNAEMDVRVSVVSCISEIIRILSPDNPYEDDQMMEFFRAAVSAFESLSCMSGRAYTKAVSILRTISHSHSCVLMLDINMHDVIHQMCCTFFNVIRASHSDAIFSDMENIMMLIIDANNDCYESAVEVAMVILSKLKKENRIVSPVGFRLAENTFKKCSDELKECLPEAIRRLGISVEDYAEVVVSVLRDPTLSEDTDSENGVADTSCHGEASLPIDGSPSSLAEGNETEEPEKIEIFDTDENFHENQQKTSQCRGEPDKLGSTEQQQEMLSESVSTRGKRSRKRHSLIKLEEGYHSSWLLGSCAAMTNSNRRSGNKKRKRSGHPPKDIIKENRRSKNIVSDDLEGDIIAKNHMENRQESSDRKGKDIIVISDDETEDNRIETLASESNSLSSEGKALSGELSNPLHASKDTTSKQEASEVRDAANCLGDELVGRRVKVWWPLDQMFYEGEITFFDHLNKRHKVTYDDGESESLDLVEECWLFLDKELKTDITECFNCDSVFCNVIVEWQ</sequence>
<proteinExistence type="predicted"/>
<keyword evidence="3" id="KW-0227">DNA damage</keyword>
<dbReference type="GO" id="GO:0035825">
    <property type="term" value="P:homologous recombination"/>
    <property type="evidence" value="ECO:0007669"/>
    <property type="project" value="UniProtKB-ARBA"/>
</dbReference>
<dbReference type="InterPro" id="IPR047365">
    <property type="entry name" value="Tudor_AtPTM-like"/>
</dbReference>
<feature type="compositionally biased region" description="Basic and acidic residues" evidence="8">
    <location>
        <begin position="313"/>
        <end position="329"/>
    </location>
</feature>
<evidence type="ECO:0000313" key="10">
    <source>
        <dbReference type="EMBL" id="KAL3623360.1"/>
    </source>
</evidence>
<keyword evidence="7" id="KW-0131">Cell cycle</keyword>
<reference evidence="11" key="1">
    <citation type="journal article" date="2024" name="IScience">
        <title>Strigolactones Initiate the Formation of Haustorium-like Structures in Castilleja.</title>
        <authorList>
            <person name="Buerger M."/>
            <person name="Peterson D."/>
            <person name="Chory J."/>
        </authorList>
    </citation>
    <scope>NUCLEOTIDE SEQUENCE [LARGE SCALE GENOMIC DNA]</scope>
</reference>
<dbReference type="SUPFAM" id="SSF63748">
    <property type="entry name" value="Tudor/PWWP/MBT"/>
    <property type="match status" value="1"/>
</dbReference>
<accession>A0ABD3C0P5</accession>
<feature type="compositionally biased region" description="Polar residues" evidence="8">
    <location>
        <begin position="344"/>
        <end position="358"/>
    </location>
</feature>
<dbReference type="SUPFAM" id="SSF48371">
    <property type="entry name" value="ARM repeat"/>
    <property type="match status" value="1"/>
</dbReference>
<keyword evidence="5" id="KW-0234">DNA repair</keyword>
<keyword evidence="4" id="KW-0498">Mitosis</keyword>
<dbReference type="CDD" id="cd20404">
    <property type="entry name" value="Tudor_Agenet_AtEML-like"/>
    <property type="match status" value="1"/>
</dbReference>
<dbReference type="Pfam" id="PF21743">
    <property type="entry name" value="PTM_DIR17_Tudor"/>
    <property type="match status" value="1"/>
</dbReference>
<feature type="domain" description="PTM/DIR17-like Tudor" evidence="9">
    <location>
        <begin position="515"/>
        <end position="559"/>
    </location>
</feature>
<dbReference type="GO" id="GO:0007064">
    <property type="term" value="P:mitotic sister chromatid cohesion"/>
    <property type="evidence" value="ECO:0007669"/>
    <property type="project" value="UniProtKB-ARBA"/>
</dbReference>
<evidence type="ECO:0000256" key="2">
    <source>
        <dbReference type="ARBA" id="ARBA00022618"/>
    </source>
</evidence>
<feature type="compositionally biased region" description="Basic and acidic residues" evidence="8">
    <location>
        <begin position="433"/>
        <end position="448"/>
    </location>
</feature>
<protein>
    <recommendedName>
        <fullName evidence="9">PTM/DIR17-like Tudor domain-containing protein</fullName>
    </recommendedName>
</protein>
<dbReference type="EMBL" id="JAVIJP010000054">
    <property type="protein sequence ID" value="KAL3623360.1"/>
    <property type="molecule type" value="Genomic_DNA"/>
</dbReference>
<evidence type="ECO:0000256" key="8">
    <source>
        <dbReference type="SAM" id="MobiDB-lite"/>
    </source>
</evidence>
<comment type="caution">
    <text evidence="10">The sequence shown here is derived from an EMBL/GenBank/DDBJ whole genome shotgun (WGS) entry which is preliminary data.</text>
</comment>
<name>A0ABD3C0P5_9LAMI</name>
<feature type="region of interest" description="Disordered" evidence="8">
    <location>
        <begin position="433"/>
        <end position="452"/>
    </location>
</feature>
<evidence type="ECO:0000259" key="9">
    <source>
        <dbReference type="Pfam" id="PF21743"/>
    </source>
</evidence>
<keyword evidence="11" id="KW-1185">Reference proteome</keyword>
<keyword evidence="2" id="KW-0132">Cell division</keyword>
<dbReference type="PANTHER" id="PTHR12663">
    <property type="entry name" value="ANDROGEN INDUCED INHIBITOR OF PROLIFERATION AS3 / PDS5-RELATED"/>
    <property type="match status" value="1"/>
</dbReference>
<keyword evidence="6" id="KW-0539">Nucleus</keyword>
<feature type="compositionally biased region" description="Basic and acidic residues" evidence="8">
    <location>
        <begin position="489"/>
        <end position="499"/>
    </location>
</feature>
<feature type="region of interest" description="Disordered" evidence="8">
    <location>
        <begin position="389"/>
        <end position="419"/>
    </location>
</feature>
<feature type="region of interest" description="Disordered" evidence="8">
    <location>
        <begin position="466"/>
        <end position="499"/>
    </location>
</feature>
<dbReference type="InterPro" id="IPR016024">
    <property type="entry name" value="ARM-type_fold"/>
</dbReference>
<evidence type="ECO:0000256" key="5">
    <source>
        <dbReference type="ARBA" id="ARBA00023204"/>
    </source>
</evidence>
<dbReference type="GO" id="GO:0005634">
    <property type="term" value="C:nucleus"/>
    <property type="evidence" value="ECO:0007669"/>
    <property type="project" value="UniProtKB-SubCell"/>
</dbReference>
<evidence type="ECO:0000256" key="3">
    <source>
        <dbReference type="ARBA" id="ARBA00022763"/>
    </source>
</evidence>
<comment type="subcellular location">
    <subcellularLocation>
        <location evidence="1">Nucleus</location>
    </subcellularLocation>
</comment>
<dbReference type="Proteomes" id="UP001632038">
    <property type="component" value="Unassembled WGS sequence"/>
</dbReference>
<evidence type="ECO:0000313" key="11">
    <source>
        <dbReference type="Proteomes" id="UP001632038"/>
    </source>
</evidence>
<dbReference type="Gene3D" id="2.30.30.140">
    <property type="match status" value="1"/>
</dbReference>
<feature type="region of interest" description="Disordered" evidence="8">
    <location>
        <begin position="273"/>
        <end position="366"/>
    </location>
</feature>
<dbReference type="InterPro" id="IPR039776">
    <property type="entry name" value="Pds5"/>
</dbReference>
<dbReference type="PANTHER" id="PTHR12663:SF62">
    <property type="match status" value="1"/>
</dbReference>
<feature type="compositionally biased region" description="Basic residues" evidence="8">
    <location>
        <begin position="395"/>
        <end position="405"/>
    </location>
</feature>
<evidence type="ECO:0000256" key="1">
    <source>
        <dbReference type="ARBA" id="ARBA00004123"/>
    </source>
</evidence>